<feature type="compositionally biased region" description="Basic and acidic residues" evidence="1">
    <location>
        <begin position="17"/>
        <end position="27"/>
    </location>
</feature>
<name>A0A1B7YEA4_COLHI</name>
<dbReference type="RefSeq" id="XP_018158934.1">
    <property type="nucleotide sequence ID" value="XM_018301084.1"/>
</dbReference>
<dbReference type="EMBL" id="LTAN01000004">
    <property type="protein sequence ID" value="OBR10417.1"/>
    <property type="molecule type" value="Genomic_DNA"/>
</dbReference>
<comment type="caution">
    <text evidence="2">The sequence shown here is derived from an EMBL/GenBank/DDBJ whole genome shotgun (WGS) entry which is preliminary data.</text>
</comment>
<dbReference type="VEuPathDB" id="FungiDB:CH63R_06109"/>
<organism evidence="2 3">
    <name type="scientific">Colletotrichum higginsianum (strain IMI 349063)</name>
    <name type="common">Crucifer anthracnose fungus</name>
    <dbReference type="NCBI Taxonomy" id="759273"/>
    <lineage>
        <taxon>Eukaryota</taxon>
        <taxon>Fungi</taxon>
        <taxon>Dikarya</taxon>
        <taxon>Ascomycota</taxon>
        <taxon>Pezizomycotina</taxon>
        <taxon>Sordariomycetes</taxon>
        <taxon>Hypocreomycetidae</taxon>
        <taxon>Glomerellales</taxon>
        <taxon>Glomerellaceae</taxon>
        <taxon>Colletotrichum</taxon>
        <taxon>Colletotrichum destructivum species complex</taxon>
    </lineage>
</organism>
<feature type="compositionally biased region" description="Acidic residues" evidence="1">
    <location>
        <begin position="28"/>
        <end position="41"/>
    </location>
</feature>
<sequence length="85" mass="9734">MSQSGNTFYGQILSIEGEDRQHERAIDEEGLTDNDDNSEDEMTFSSHLLTMTNIDKFVQRLDQVSKTQPIDSHECIASRIHLFLC</sequence>
<gene>
    <name evidence="2" type="ORF">CH63R_06109</name>
</gene>
<keyword evidence="3" id="KW-1185">Reference proteome</keyword>
<dbReference type="KEGG" id="chig:CH63R_06109"/>
<feature type="region of interest" description="Disordered" evidence="1">
    <location>
        <begin position="1"/>
        <end position="41"/>
    </location>
</feature>
<evidence type="ECO:0000313" key="2">
    <source>
        <dbReference type="EMBL" id="OBR10417.1"/>
    </source>
</evidence>
<accession>A0A1B7YEA4</accession>
<proteinExistence type="predicted"/>
<evidence type="ECO:0000256" key="1">
    <source>
        <dbReference type="SAM" id="MobiDB-lite"/>
    </source>
</evidence>
<evidence type="ECO:0000313" key="3">
    <source>
        <dbReference type="Proteomes" id="UP000092177"/>
    </source>
</evidence>
<protein>
    <submittedName>
        <fullName evidence="2">Uncharacterized protein</fullName>
    </submittedName>
</protein>
<reference evidence="3" key="1">
    <citation type="journal article" date="2017" name="BMC Genomics">
        <title>Gapless genome assembly of Colletotrichum higginsianum reveals chromosome structure and association of transposable elements with secondary metabolite gene clusters.</title>
        <authorList>
            <person name="Dallery J.-F."/>
            <person name="Lapalu N."/>
            <person name="Zampounis A."/>
            <person name="Pigne S."/>
            <person name="Luyten I."/>
            <person name="Amselem J."/>
            <person name="Wittenberg A.H.J."/>
            <person name="Zhou S."/>
            <person name="de Queiroz M.V."/>
            <person name="Robin G.P."/>
            <person name="Auger A."/>
            <person name="Hainaut M."/>
            <person name="Henrissat B."/>
            <person name="Kim K.-T."/>
            <person name="Lee Y.-H."/>
            <person name="Lespinet O."/>
            <person name="Schwartz D.C."/>
            <person name="Thon M.R."/>
            <person name="O'Connell R.J."/>
        </authorList>
    </citation>
    <scope>NUCLEOTIDE SEQUENCE [LARGE SCALE GENOMIC DNA]</scope>
    <source>
        <strain evidence="3">IMI 349063</strain>
    </source>
</reference>
<dbReference type="AlphaFoldDB" id="A0A1B7YEA4"/>
<dbReference type="GeneID" id="28865191"/>
<dbReference type="Proteomes" id="UP000092177">
    <property type="component" value="Chromosome 4"/>
</dbReference>